<name>A0A562S6E5_9BACT</name>
<gene>
    <name evidence="2" type="ORF">LZ24_00379</name>
</gene>
<protein>
    <submittedName>
        <fullName evidence="2">Uncharacterized protein</fullName>
    </submittedName>
</protein>
<accession>A0A562S6E5</accession>
<feature type="compositionally biased region" description="Basic and acidic residues" evidence="1">
    <location>
        <begin position="1"/>
        <end position="40"/>
    </location>
</feature>
<sequence length="154" mass="17626">MVQDNPEFHIHSKDLKPSSEDLEYRSEDLPAPSEKRDTHGRLLTPSLSAPVIHNLDLLSPALLAKLKTKASLTAKKKKLPKSIMRDVILSLCEEHFITRNCLAQLMNRDPDSLRQQHLKELLEEGLLRQAFPQNPTDSRQAYIANRDRIIKTSR</sequence>
<dbReference type="EMBL" id="VLLC01000002">
    <property type="protein sequence ID" value="TWI76758.1"/>
    <property type="molecule type" value="Genomic_DNA"/>
</dbReference>
<comment type="caution">
    <text evidence="2">The sequence shown here is derived from an EMBL/GenBank/DDBJ whole genome shotgun (WGS) entry which is preliminary data.</text>
</comment>
<evidence type="ECO:0000313" key="2">
    <source>
        <dbReference type="EMBL" id="TWI76758.1"/>
    </source>
</evidence>
<dbReference type="AlphaFoldDB" id="A0A562S6E5"/>
<feature type="region of interest" description="Disordered" evidence="1">
    <location>
        <begin position="1"/>
        <end position="41"/>
    </location>
</feature>
<dbReference type="RefSeq" id="WP_222427497.1">
    <property type="nucleotide sequence ID" value="NZ_VLLC01000002.1"/>
</dbReference>
<evidence type="ECO:0000256" key="1">
    <source>
        <dbReference type="SAM" id="MobiDB-lite"/>
    </source>
</evidence>
<proteinExistence type="predicted"/>
<dbReference type="Proteomes" id="UP000318307">
    <property type="component" value="Unassembled WGS sequence"/>
</dbReference>
<reference evidence="2 3" key="1">
    <citation type="submission" date="2019-07" db="EMBL/GenBank/DDBJ databases">
        <title>Genome sequencing of 100 strains of the haloalkaliphilic chemolithoautotrophic sulfur-oxidizing bacterium Thioalkalivibrio.</title>
        <authorList>
            <person name="Muyzer G."/>
        </authorList>
    </citation>
    <scope>NUCLEOTIDE SEQUENCE [LARGE SCALE GENOMIC DNA]</scope>
    <source>
        <strain evidence="2 3">ASO4-4</strain>
    </source>
</reference>
<organism evidence="2 3">
    <name type="scientific">Desulfobotulus alkaliphilus</name>
    <dbReference type="NCBI Taxonomy" id="622671"/>
    <lineage>
        <taxon>Bacteria</taxon>
        <taxon>Pseudomonadati</taxon>
        <taxon>Thermodesulfobacteriota</taxon>
        <taxon>Desulfobacteria</taxon>
        <taxon>Desulfobacterales</taxon>
        <taxon>Desulfobacteraceae</taxon>
        <taxon>Desulfobotulus</taxon>
    </lineage>
</organism>
<keyword evidence="3" id="KW-1185">Reference proteome</keyword>
<evidence type="ECO:0000313" key="3">
    <source>
        <dbReference type="Proteomes" id="UP000318307"/>
    </source>
</evidence>